<feature type="transmembrane region" description="Helical" evidence="8">
    <location>
        <begin position="71"/>
        <end position="89"/>
    </location>
</feature>
<dbReference type="Ensembl" id="ENSCINT00000004045.3">
    <property type="protein sequence ID" value="ENSCINP00000004045.3"/>
    <property type="gene ID" value="ENSCING00000013114.2"/>
</dbReference>
<keyword evidence="3" id="KW-0813">Transport</keyword>
<dbReference type="GO" id="GO:0046963">
    <property type="term" value="P:3'-phosphoadenosine 5'-phosphosulfate transport"/>
    <property type="evidence" value="ECO:0000318"/>
    <property type="project" value="GO_Central"/>
</dbReference>
<sequence length="206" mass="22679">MSEKVQQFQSYTVGDNMPIKNKTETVVEKKRGIYALPPSVQLVVLIVIVFALYVVHSGCQEWLFRTEIKDYGMVVTLMQFGFCTMFGMVEQKIRSGKLERKVPLKTYAGIALLTVGTSGLSNTSLGSLNYPTQLIFKSSKLIPVMVGGILIQGKKFSMYDLVSCLLMTVGLIMFVLTDQKVSPNFEATGIILISLALCCDAAIGKI</sequence>
<dbReference type="InterPro" id="IPR013657">
    <property type="entry name" value="SCL35B1-4/HUT1"/>
</dbReference>
<dbReference type="HOGENOM" id="CLU_1334530_0_0_1"/>
<dbReference type="EMBL" id="EAAA01002761">
    <property type="status" value="NOT_ANNOTATED_CDS"/>
    <property type="molecule type" value="Genomic_DNA"/>
</dbReference>
<evidence type="ECO:0000256" key="6">
    <source>
        <dbReference type="ARBA" id="ARBA00023136"/>
    </source>
</evidence>
<keyword evidence="6 8" id="KW-0472">Membrane</keyword>
<dbReference type="GO" id="GO:0046964">
    <property type="term" value="F:3'-phosphoadenosine 5'-phosphosulfate transmembrane transporter activity"/>
    <property type="evidence" value="ECO:0000318"/>
    <property type="project" value="GO_Central"/>
</dbReference>
<dbReference type="InParanoid" id="F6WTI1"/>
<feature type="transmembrane region" description="Helical" evidence="8">
    <location>
        <begin position="183"/>
        <end position="203"/>
    </location>
</feature>
<comment type="subcellular location">
    <subcellularLocation>
        <location evidence="1">Membrane</location>
        <topology evidence="1">Multi-pass membrane protein</topology>
    </subcellularLocation>
</comment>
<evidence type="ECO:0000256" key="2">
    <source>
        <dbReference type="ARBA" id="ARBA00010694"/>
    </source>
</evidence>
<protein>
    <recommendedName>
        <fullName evidence="7">Adenosine 3'-phospho 5'-phosphosulfate transporter 2</fullName>
    </recommendedName>
</protein>
<organism evidence="9 10">
    <name type="scientific">Ciona intestinalis</name>
    <name type="common">Transparent sea squirt</name>
    <name type="synonym">Ascidia intestinalis</name>
    <dbReference type="NCBI Taxonomy" id="7719"/>
    <lineage>
        <taxon>Eukaryota</taxon>
        <taxon>Metazoa</taxon>
        <taxon>Chordata</taxon>
        <taxon>Tunicata</taxon>
        <taxon>Ascidiacea</taxon>
        <taxon>Phlebobranchia</taxon>
        <taxon>Cionidae</taxon>
        <taxon>Ciona</taxon>
    </lineage>
</organism>
<accession>F6WTI1</accession>
<reference evidence="9" key="2">
    <citation type="journal article" date="2008" name="Genome Biol.">
        <title>Improved genome assembly and evidence-based global gene model set for the chordate Ciona intestinalis: new insight into intron and operon populations.</title>
        <authorList>
            <person name="Satou Y."/>
            <person name="Mineta K."/>
            <person name="Ogasawara M."/>
            <person name="Sasakura Y."/>
            <person name="Shoguchi E."/>
            <person name="Ueno K."/>
            <person name="Yamada L."/>
            <person name="Matsumoto J."/>
            <person name="Wasserscheid J."/>
            <person name="Dewar K."/>
            <person name="Wiley G.B."/>
            <person name="Macmil S.L."/>
            <person name="Roe B.A."/>
            <person name="Zeller R.W."/>
            <person name="Hastings K.E."/>
            <person name="Lemaire P."/>
            <person name="Lindquist E."/>
            <person name="Endo T."/>
            <person name="Hotta K."/>
            <person name="Inaba K."/>
        </authorList>
    </citation>
    <scope>NUCLEOTIDE SEQUENCE [LARGE SCALE GENOMIC DNA]</scope>
    <source>
        <strain evidence="9">wild type</strain>
    </source>
</reference>
<reference evidence="9" key="4">
    <citation type="submission" date="2025-09" db="UniProtKB">
        <authorList>
            <consortium name="Ensembl"/>
        </authorList>
    </citation>
    <scope>IDENTIFICATION</scope>
</reference>
<evidence type="ECO:0000256" key="5">
    <source>
        <dbReference type="ARBA" id="ARBA00022989"/>
    </source>
</evidence>
<dbReference type="Pfam" id="PF08449">
    <property type="entry name" value="UAA"/>
    <property type="match status" value="1"/>
</dbReference>
<feature type="transmembrane region" description="Helical" evidence="8">
    <location>
        <begin position="158"/>
        <end position="177"/>
    </location>
</feature>
<evidence type="ECO:0000256" key="3">
    <source>
        <dbReference type="ARBA" id="ARBA00022448"/>
    </source>
</evidence>
<proteinExistence type="inferred from homology"/>
<evidence type="ECO:0000256" key="8">
    <source>
        <dbReference type="SAM" id="Phobius"/>
    </source>
</evidence>
<keyword evidence="10" id="KW-1185">Reference proteome</keyword>
<dbReference type="Proteomes" id="UP000008144">
    <property type="component" value="Chromosome 8"/>
</dbReference>
<evidence type="ECO:0000256" key="4">
    <source>
        <dbReference type="ARBA" id="ARBA00022692"/>
    </source>
</evidence>
<keyword evidence="5 8" id="KW-1133">Transmembrane helix</keyword>
<reference evidence="10" key="1">
    <citation type="journal article" date="2002" name="Science">
        <title>The draft genome of Ciona intestinalis: insights into chordate and vertebrate origins.</title>
        <authorList>
            <person name="Dehal P."/>
            <person name="Satou Y."/>
            <person name="Campbell R.K."/>
            <person name="Chapman J."/>
            <person name="Degnan B."/>
            <person name="De Tomaso A."/>
            <person name="Davidson B."/>
            <person name="Di Gregorio A."/>
            <person name="Gelpke M."/>
            <person name="Goodstein D.M."/>
            <person name="Harafuji N."/>
            <person name="Hastings K.E."/>
            <person name="Ho I."/>
            <person name="Hotta K."/>
            <person name="Huang W."/>
            <person name="Kawashima T."/>
            <person name="Lemaire P."/>
            <person name="Martinez D."/>
            <person name="Meinertzhagen I.A."/>
            <person name="Necula S."/>
            <person name="Nonaka M."/>
            <person name="Putnam N."/>
            <person name="Rash S."/>
            <person name="Saiga H."/>
            <person name="Satake M."/>
            <person name="Terry A."/>
            <person name="Yamada L."/>
            <person name="Wang H.G."/>
            <person name="Awazu S."/>
            <person name="Azumi K."/>
            <person name="Boore J."/>
            <person name="Branno M."/>
            <person name="Chin-Bow S."/>
            <person name="DeSantis R."/>
            <person name="Doyle S."/>
            <person name="Francino P."/>
            <person name="Keys D.N."/>
            <person name="Haga S."/>
            <person name="Hayashi H."/>
            <person name="Hino K."/>
            <person name="Imai K.S."/>
            <person name="Inaba K."/>
            <person name="Kano S."/>
            <person name="Kobayashi K."/>
            <person name="Kobayashi M."/>
            <person name="Lee B.I."/>
            <person name="Makabe K.W."/>
            <person name="Manohar C."/>
            <person name="Matassi G."/>
            <person name="Medina M."/>
            <person name="Mochizuki Y."/>
            <person name="Mount S."/>
            <person name="Morishita T."/>
            <person name="Miura S."/>
            <person name="Nakayama A."/>
            <person name="Nishizaka S."/>
            <person name="Nomoto H."/>
            <person name="Ohta F."/>
            <person name="Oishi K."/>
            <person name="Rigoutsos I."/>
            <person name="Sano M."/>
            <person name="Sasaki A."/>
            <person name="Sasakura Y."/>
            <person name="Shoguchi E."/>
            <person name="Shin-i T."/>
            <person name="Spagnuolo A."/>
            <person name="Stainier D."/>
            <person name="Suzuki M.M."/>
            <person name="Tassy O."/>
            <person name="Takatori N."/>
            <person name="Tokuoka M."/>
            <person name="Yagi K."/>
            <person name="Yoshizaki F."/>
            <person name="Wada S."/>
            <person name="Zhang C."/>
            <person name="Hyatt P.D."/>
            <person name="Larimer F."/>
            <person name="Detter C."/>
            <person name="Doggett N."/>
            <person name="Glavina T."/>
            <person name="Hawkins T."/>
            <person name="Richardson P."/>
            <person name="Lucas S."/>
            <person name="Kohara Y."/>
            <person name="Levine M."/>
            <person name="Satoh N."/>
            <person name="Rokhsar D.S."/>
        </authorList>
    </citation>
    <scope>NUCLEOTIDE SEQUENCE [LARGE SCALE GENOMIC DNA]</scope>
</reference>
<reference evidence="9" key="3">
    <citation type="submission" date="2025-08" db="UniProtKB">
        <authorList>
            <consortium name="Ensembl"/>
        </authorList>
    </citation>
    <scope>IDENTIFICATION</scope>
</reference>
<dbReference type="PANTHER" id="PTHR10778">
    <property type="entry name" value="SOLUTE CARRIER FAMILY 35 MEMBER B"/>
    <property type="match status" value="1"/>
</dbReference>
<dbReference type="AlphaFoldDB" id="F6WTI1"/>
<comment type="similarity">
    <text evidence="2">Belongs to the nucleotide-sugar transporter family. SLC35B subfamily.</text>
</comment>
<evidence type="ECO:0000256" key="7">
    <source>
        <dbReference type="ARBA" id="ARBA00039669"/>
    </source>
</evidence>
<dbReference type="GO" id="GO:0000139">
    <property type="term" value="C:Golgi membrane"/>
    <property type="evidence" value="ECO:0000318"/>
    <property type="project" value="GO_Central"/>
</dbReference>
<feature type="transmembrane region" description="Helical" evidence="8">
    <location>
        <begin position="32"/>
        <end position="55"/>
    </location>
</feature>
<evidence type="ECO:0000313" key="9">
    <source>
        <dbReference type="Ensembl" id="ENSCINP00000004045.3"/>
    </source>
</evidence>
<dbReference type="GO" id="GO:0055085">
    <property type="term" value="P:transmembrane transport"/>
    <property type="evidence" value="ECO:0000318"/>
    <property type="project" value="GO_Central"/>
</dbReference>
<dbReference type="PANTHER" id="PTHR10778:SF8">
    <property type="entry name" value="ADENOSINE 3'-PHOSPHO 5'-PHOSPHOSULFATE TRANSPORTER 2"/>
    <property type="match status" value="1"/>
</dbReference>
<name>F6WTI1_CIOIN</name>
<dbReference type="GO" id="GO:0005789">
    <property type="term" value="C:endoplasmic reticulum membrane"/>
    <property type="evidence" value="ECO:0000318"/>
    <property type="project" value="GO_Central"/>
</dbReference>
<dbReference type="GeneTree" id="ENSGT00940000157040"/>
<evidence type="ECO:0000256" key="1">
    <source>
        <dbReference type="ARBA" id="ARBA00004141"/>
    </source>
</evidence>
<evidence type="ECO:0000313" key="10">
    <source>
        <dbReference type="Proteomes" id="UP000008144"/>
    </source>
</evidence>
<keyword evidence="4 8" id="KW-0812">Transmembrane</keyword>